<protein>
    <submittedName>
        <fullName evidence="1">Uncharacterized protein</fullName>
    </submittedName>
</protein>
<evidence type="ECO:0000313" key="1">
    <source>
        <dbReference type="EMBL" id="KAI5397728.1"/>
    </source>
</evidence>
<organism evidence="1 2">
    <name type="scientific">Pisum sativum</name>
    <name type="common">Garden pea</name>
    <name type="synonym">Lathyrus oleraceus</name>
    <dbReference type="NCBI Taxonomy" id="3888"/>
    <lineage>
        <taxon>Eukaryota</taxon>
        <taxon>Viridiplantae</taxon>
        <taxon>Streptophyta</taxon>
        <taxon>Embryophyta</taxon>
        <taxon>Tracheophyta</taxon>
        <taxon>Spermatophyta</taxon>
        <taxon>Magnoliopsida</taxon>
        <taxon>eudicotyledons</taxon>
        <taxon>Gunneridae</taxon>
        <taxon>Pentapetalae</taxon>
        <taxon>rosids</taxon>
        <taxon>fabids</taxon>
        <taxon>Fabales</taxon>
        <taxon>Fabaceae</taxon>
        <taxon>Papilionoideae</taxon>
        <taxon>50 kb inversion clade</taxon>
        <taxon>NPAAA clade</taxon>
        <taxon>Hologalegina</taxon>
        <taxon>IRL clade</taxon>
        <taxon>Fabeae</taxon>
        <taxon>Lathyrus</taxon>
    </lineage>
</organism>
<comment type="caution">
    <text evidence="1">The sequence shown here is derived from an EMBL/GenBank/DDBJ whole genome shotgun (WGS) entry which is preliminary data.</text>
</comment>
<dbReference type="Proteomes" id="UP001058974">
    <property type="component" value="Chromosome 6"/>
</dbReference>
<gene>
    <name evidence="1" type="ORF">KIW84_063518</name>
</gene>
<dbReference type="EMBL" id="JAMSHJ010000006">
    <property type="protein sequence ID" value="KAI5397728.1"/>
    <property type="molecule type" value="Genomic_DNA"/>
</dbReference>
<keyword evidence="2" id="KW-1185">Reference proteome</keyword>
<evidence type="ECO:0000313" key="2">
    <source>
        <dbReference type="Proteomes" id="UP001058974"/>
    </source>
</evidence>
<name>A0A9D4WA15_PEA</name>
<proteinExistence type="predicted"/>
<dbReference type="AlphaFoldDB" id="A0A9D4WA15"/>
<dbReference type="Gramene" id="Psat06G0351800-T1">
    <property type="protein sequence ID" value="KAI5397728.1"/>
    <property type="gene ID" value="KIW84_063518"/>
</dbReference>
<sequence length="114" mass="13129">MKKTNEDHPQIYPAHLDNLLGKKFGFCVKYQLDFKQSSVVKFTEDKQIIQMIKDAMVQHEMVNSPIIKAIEIDSNIDLPYKDSVTPTRVPIVSLLITHITFNLFLSNPFTSLTY</sequence>
<accession>A0A9D4WA15</accession>
<reference evidence="1 2" key="1">
    <citation type="journal article" date="2022" name="Nat. Genet.">
        <title>Improved pea reference genome and pan-genome highlight genomic features and evolutionary characteristics.</title>
        <authorList>
            <person name="Yang T."/>
            <person name="Liu R."/>
            <person name="Luo Y."/>
            <person name="Hu S."/>
            <person name="Wang D."/>
            <person name="Wang C."/>
            <person name="Pandey M.K."/>
            <person name="Ge S."/>
            <person name="Xu Q."/>
            <person name="Li N."/>
            <person name="Li G."/>
            <person name="Huang Y."/>
            <person name="Saxena R.K."/>
            <person name="Ji Y."/>
            <person name="Li M."/>
            <person name="Yan X."/>
            <person name="He Y."/>
            <person name="Liu Y."/>
            <person name="Wang X."/>
            <person name="Xiang C."/>
            <person name="Varshney R.K."/>
            <person name="Ding H."/>
            <person name="Gao S."/>
            <person name="Zong X."/>
        </authorList>
    </citation>
    <scope>NUCLEOTIDE SEQUENCE [LARGE SCALE GENOMIC DNA]</scope>
    <source>
        <strain evidence="1 2">cv. Zhongwan 6</strain>
    </source>
</reference>
<feature type="non-terminal residue" evidence="1">
    <location>
        <position position="114"/>
    </location>
</feature>